<evidence type="ECO:0000256" key="2">
    <source>
        <dbReference type="ARBA" id="ARBA00022932"/>
    </source>
</evidence>
<name>A0A432WXA5_9GAMM</name>
<dbReference type="PANTHER" id="PTHR11669">
    <property type="entry name" value="REPLICATION FACTOR C / DNA POLYMERASE III GAMMA-TAU SUBUNIT"/>
    <property type="match status" value="1"/>
</dbReference>
<dbReference type="Proteomes" id="UP000286934">
    <property type="component" value="Unassembled WGS sequence"/>
</dbReference>
<comment type="catalytic activity">
    <reaction evidence="3">
        <text>DNA(n) + a 2'-deoxyribonucleoside 5'-triphosphate = DNA(n+1) + diphosphate</text>
        <dbReference type="Rhea" id="RHEA:22508"/>
        <dbReference type="Rhea" id="RHEA-COMP:17339"/>
        <dbReference type="Rhea" id="RHEA-COMP:17340"/>
        <dbReference type="ChEBI" id="CHEBI:33019"/>
        <dbReference type="ChEBI" id="CHEBI:61560"/>
        <dbReference type="ChEBI" id="CHEBI:173112"/>
        <dbReference type="EC" id="2.7.7.7"/>
    </reaction>
</comment>
<dbReference type="PANTHER" id="PTHR11669:SF8">
    <property type="entry name" value="DNA POLYMERASE III SUBUNIT DELTA"/>
    <property type="match status" value="1"/>
</dbReference>
<dbReference type="GO" id="GO:0006261">
    <property type="term" value="P:DNA-templated DNA replication"/>
    <property type="evidence" value="ECO:0007669"/>
    <property type="project" value="TreeGrafter"/>
</dbReference>
<keyword evidence="2" id="KW-0548">Nucleotidyltransferase</keyword>
<accession>A0A432WXA5</accession>
<proteinExistence type="predicted"/>
<evidence type="ECO:0000256" key="3">
    <source>
        <dbReference type="ARBA" id="ARBA00049244"/>
    </source>
</evidence>
<sequence>MAGLTFPWMRPLWQQLVAAAHSGRMPHGMGFSYSPDLGVDVMLEQLAAFLLCQQREQRGKACGVCKSCKLWQAGTHPDYLRVEPEVGKQIGVDAVRQIAQQVQQTASQGGNKVVQIIHADRMTLQASNALLKTLEEPPENTFIQLAATRYSQLLPTIRSRLMAYTTPQPTPDEIRSWLQEHSKQSVTDSVVLELAATKPLSVLKQLQNNEEQRSYLALLCKGQLNVEKDLEKVHDMLATLLSELQLAHRQALMGEEPLVITTNIKLPAPTHLLASALANAYRRGIKLRKTLQNAGVNPQILVASWSNDLTRSLRASSYN</sequence>
<dbReference type="EMBL" id="PIPP01000001">
    <property type="protein sequence ID" value="RUO38389.1"/>
    <property type="molecule type" value="Genomic_DNA"/>
</dbReference>
<evidence type="ECO:0000256" key="1">
    <source>
        <dbReference type="ARBA" id="ARBA00012417"/>
    </source>
</evidence>
<dbReference type="AlphaFoldDB" id="A0A432WXA5"/>
<gene>
    <name evidence="4" type="ORF">CWE13_01740</name>
</gene>
<dbReference type="GO" id="GO:0003887">
    <property type="term" value="F:DNA-directed DNA polymerase activity"/>
    <property type="evidence" value="ECO:0007669"/>
    <property type="project" value="UniProtKB-KW"/>
</dbReference>
<dbReference type="InterPro" id="IPR050238">
    <property type="entry name" value="DNA_Rep/Repair_Clamp_Loader"/>
</dbReference>
<dbReference type="RefSeq" id="WP_126805613.1">
    <property type="nucleotide sequence ID" value="NZ_PIPP01000001.1"/>
</dbReference>
<dbReference type="GO" id="GO:0009360">
    <property type="term" value="C:DNA polymerase III complex"/>
    <property type="evidence" value="ECO:0007669"/>
    <property type="project" value="TreeGrafter"/>
</dbReference>
<keyword evidence="2" id="KW-0808">Transferase</keyword>
<dbReference type="SUPFAM" id="SSF52540">
    <property type="entry name" value="P-loop containing nucleoside triphosphate hydrolases"/>
    <property type="match status" value="1"/>
</dbReference>
<evidence type="ECO:0000313" key="5">
    <source>
        <dbReference type="Proteomes" id="UP000286934"/>
    </source>
</evidence>
<dbReference type="OrthoDB" id="9811073at2"/>
<comment type="caution">
    <text evidence="4">The sequence shown here is derived from an EMBL/GenBank/DDBJ whole genome shotgun (WGS) entry which is preliminary data.</text>
</comment>
<keyword evidence="5" id="KW-1185">Reference proteome</keyword>
<keyword evidence="2" id="KW-0239">DNA-directed DNA polymerase</keyword>
<dbReference type="InterPro" id="IPR027417">
    <property type="entry name" value="P-loop_NTPase"/>
</dbReference>
<evidence type="ECO:0000313" key="4">
    <source>
        <dbReference type="EMBL" id="RUO38389.1"/>
    </source>
</evidence>
<protein>
    <recommendedName>
        <fullName evidence="1">DNA-directed DNA polymerase</fullName>
        <ecNumber evidence="1">2.7.7.7</ecNumber>
    </recommendedName>
</protein>
<dbReference type="EC" id="2.7.7.7" evidence="1"/>
<reference evidence="5" key="1">
    <citation type="journal article" date="2018" name="Front. Microbiol.">
        <title>Genome-Based Analysis Reveals the Taxonomy and Diversity of the Family Idiomarinaceae.</title>
        <authorList>
            <person name="Liu Y."/>
            <person name="Lai Q."/>
            <person name="Shao Z."/>
        </authorList>
    </citation>
    <scope>NUCLEOTIDE SEQUENCE [LARGE SCALE GENOMIC DNA]</scope>
    <source>
        <strain evidence="5">AIS</strain>
    </source>
</reference>
<dbReference type="Pfam" id="PF13177">
    <property type="entry name" value="DNA_pol3_delta2"/>
    <property type="match status" value="1"/>
</dbReference>
<dbReference type="Gene3D" id="3.40.50.300">
    <property type="entry name" value="P-loop containing nucleotide triphosphate hydrolases"/>
    <property type="match status" value="1"/>
</dbReference>
<organism evidence="4 5">
    <name type="scientific">Aliidiomarina shirensis</name>
    <dbReference type="NCBI Taxonomy" id="1048642"/>
    <lineage>
        <taxon>Bacteria</taxon>
        <taxon>Pseudomonadati</taxon>
        <taxon>Pseudomonadota</taxon>
        <taxon>Gammaproteobacteria</taxon>
        <taxon>Alteromonadales</taxon>
        <taxon>Idiomarinaceae</taxon>
        <taxon>Aliidiomarina</taxon>
    </lineage>
</organism>